<protein>
    <submittedName>
        <fullName evidence="2">Carboxymuconolactone decarboxylase family protein</fullName>
    </submittedName>
</protein>
<accession>A0A2K8PHF5</accession>
<gene>
    <name evidence="2" type="ORF">SLAV_20375</name>
</gene>
<dbReference type="RefSeq" id="WP_030228650.1">
    <property type="nucleotide sequence ID" value="NZ_CP024985.1"/>
</dbReference>
<evidence type="ECO:0000313" key="3">
    <source>
        <dbReference type="Proteomes" id="UP000231791"/>
    </source>
</evidence>
<dbReference type="PANTHER" id="PTHR34846">
    <property type="entry name" value="4-CARBOXYMUCONOLACTONE DECARBOXYLASE FAMILY PROTEIN (AFU_ORTHOLOGUE AFUA_6G11590)"/>
    <property type="match status" value="1"/>
</dbReference>
<dbReference type="InterPro" id="IPR003779">
    <property type="entry name" value="CMD-like"/>
</dbReference>
<sequence>MTNTNTDAADTADTATLSRMADPGRFVPELRDVSAALFRATGNRSVPRTTISLVHLRAAQIVHNTYLTILNTGFLRKAGETEERITAVSSWQDAPYFTPAERAALALVEAVLQPAPQGKERVSDELYAQAAEHFDEKALATLTIAIGQINFFIALALIGKPAPVASLADRQWD</sequence>
<dbReference type="EMBL" id="CP024985">
    <property type="protein sequence ID" value="ATZ25898.1"/>
    <property type="molecule type" value="Genomic_DNA"/>
</dbReference>
<dbReference type="PANTHER" id="PTHR34846:SF10">
    <property type="entry name" value="CYTOPLASMIC PROTEIN"/>
    <property type="match status" value="1"/>
</dbReference>
<name>A0A2K8PHF5_STRLA</name>
<dbReference type="AlphaFoldDB" id="A0A2K8PHF5"/>
<dbReference type="SUPFAM" id="SSF69118">
    <property type="entry name" value="AhpD-like"/>
    <property type="match status" value="1"/>
</dbReference>
<dbReference type="Proteomes" id="UP000231791">
    <property type="component" value="Chromosome"/>
</dbReference>
<evidence type="ECO:0000259" key="1">
    <source>
        <dbReference type="Pfam" id="PF02627"/>
    </source>
</evidence>
<dbReference type="GO" id="GO:0051920">
    <property type="term" value="F:peroxiredoxin activity"/>
    <property type="evidence" value="ECO:0007669"/>
    <property type="project" value="InterPro"/>
</dbReference>
<feature type="domain" description="Carboxymuconolactone decarboxylase-like" evidence="1">
    <location>
        <begin position="38"/>
        <end position="109"/>
    </location>
</feature>
<dbReference type="Gene3D" id="1.20.1290.10">
    <property type="entry name" value="AhpD-like"/>
    <property type="match status" value="1"/>
</dbReference>
<dbReference type="GeneID" id="49385110"/>
<proteinExistence type="predicted"/>
<dbReference type="OrthoDB" id="4543687at2"/>
<organism evidence="2 3">
    <name type="scientific">Streptomyces lavendulae subsp. lavendulae</name>
    <dbReference type="NCBI Taxonomy" id="58340"/>
    <lineage>
        <taxon>Bacteria</taxon>
        <taxon>Bacillati</taxon>
        <taxon>Actinomycetota</taxon>
        <taxon>Actinomycetes</taxon>
        <taxon>Kitasatosporales</taxon>
        <taxon>Streptomycetaceae</taxon>
        <taxon>Streptomyces</taxon>
    </lineage>
</organism>
<keyword evidence="3" id="KW-1185">Reference proteome</keyword>
<evidence type="ECO:0000313" key="2">
    <source>
        <dbReference type="EMBL" id="ATZ25898.1"/>
    </source>
</evidence>
<dbReference type="KEGG" id="slx:SLAV_20375"/>
<dbReference type="InterPro" id="IPR029032">
    <property type="entry name" value="AhpD-like"/>
</dbReference>
<dbReference type="Pfam" id="PF02627">
    <property type="entry name" value="CMD"/>
    <property type="match status" value="1"/>
</dbReference>
<reference evidence="2 3" key="1">
    <citation type="submission" date="2017-11" db="EMBL/GenBank/DDBJ databases">
        <title>Complete genome sequence of Streptomyces lavendulae subsp. lavendulae CCM 3239 (formerly 'Streptomyces aureofaciens CCM 3239'), the producer of the angucycline-type antibiotic auricin.</title>
        <authorList>
            <person name="Busche T."/>
            <person name="Novakova R."/>
            <person name="Al'Dilaimi A."/>
            <person name="Homerova D."/>
            <person name="Feckova L."/>
            <person name="Rezuchova B."/>
            <person name="Mingyar E."/>
            <person name="Csolleiova D."/>
            <person name="Bekeova C."/>
            <person name="Winkler A."/>
            <person name="Sevcikova B."/>
            <person name="Kalinowski J."/>
            <person name="Kormanec J."/>
            <person name="Ruckert C."/>
        </authorList>
    </citation>
    <scope>NUCLEOTIDE SEQUENCE [LARGE SCALE GENOMIC DNA]</scope>
    <source>
        <strain evidence="2 3">CCM 3239</strain>
    </source>
</reference>